<dbReference type="EMBL" id="CAJVPT010040463">
    <property type="protein sequence ID" value="CAG8725475.1"/>
    <property type="molecule type" value="Genomic_DNA"/>
</dbReference>
<sequence>MTEREPEEEYTIFGYGSLIWKVGTAEKYAFSLYTNPHSGHVYNRAISSHHHMSSNGHYVRRFAQSSSDHRGTPEFPGRVVTLIHADEWAHFNSQDAFPHEDTVWGVAYTIDPIYAKEVKEYLGELESELWGLNEYLHDCRIDYREKDGYTIHRVDVYGINDGTEFVAVSQATVNIKESLLKGRQLVQNHSIILPSEYLKVSDHQDYLMELSKAVRELAPDSRDSHLEQLEIRVKELERLHTQTSS</sequence>
<protein>
    <submittedName>
        <fullName evidence="1">14126_t:CDS:1</fullName>
    </submittedName>
</protein>
<proteinExistence type="predicted"/>
<dbReference type="Proteomes" id="UP000789525">
    <property type="component" value="Unassembled WGS sequence"/>
</dbReference>
<reference evidence="1" key="1">
    <citation type="submission" date="2021-06" db="EMBL/GenBank/DDBJ databases">
        <authorList>
            <person name="Kallberg Y."/>
            <person name="Tangrot J."/>
            <person name="Rosling A."/>
        </authorList>
    </citation>
    <scope>NUCLEOTIDE SEQUENCE</scope>
    <source>
        <strain evidence="1">CL356</strain>
    </source>
</reference>
<gene>
    <name evidence="1" type="ORF">ACOLOM_LOCUS11341</name>
</gene>
<evidence type="ECO:0000313" key="1">
    <source>
        <dbReference type="EMBL" id="CAG8725475.1"/>
    </source>
</evidence>
<organism evidence="1 2">
    <name type="scientific">Acaulospora colombiana</name>
    <dbReference type="NCBI Taxonomy" id="27376"/>
    <lineage>
        <taxon>Eukaryota</taxon>
        <taxon>Fungi</taxon>
        <taxon>Fungi incertae sedis</taxon>
        <taxon>Mucoromycota</taxon>
        <taxon>Glomeromycotina</taxon>
        <taxon>Glomeromycetes</taxon>
        <taxon>Diversisporales</taxon>
        <taxon>Acaulosporaceae</taxon>
        <taxon>Acaulospora</taxon>
    </lineage>
</organism>
<accession>A0ACA9PX10</accession>
<evidence type="ECO:0000313" key="2">
    <source>
        <dbReference type="Proteomes" id="UP000789525"/>
    </source>
</evidence>
<name>A0ACA9PX10_9GLOM</name>
<keyword evidence="2" id="KW-1185">Reference proteome</keyword>
<comment type="caution">
    <text evidence="1">The sequence shown here is derived from an EMBL/GenBank/DDBJ whole genome shotgun (WGS) entry which is preliminary data.</text>
</comment>